<protein>
    <submittedName>
        <fullName evidence="1">Uncharacterized protein</fullName>
    </submittedName>
</protein>
<gene>
    <name evidence="1" type="ORF">ABVK25_007852</name>
</gene>
<dbReference type="Proteomes" id="UP001590951">
    <property type="component" value="Unassembled WGS sequence"/>
</dbReference>
<sequence>MRGGHSAAHIASTHRQSELVKCFAPPTSLFSKALNWLHNTWKPRLTYTYGERTLSVTGSNTFGKSSKLSFDCDVKCPLNMKQEHTLVWWAEKSRQVRNPVNRD</sequence>
<organism evidence="1 2">
    <name type="scientific">Lepraria finkii</name>
    <dbReference type="NCBI Taxonomy" id="1340010"/>
    <lineage>
        <taxon>Eukaryota</taxon>
        <taxon>Fungi</taxon>
        <taxon>Dikarya</taxon>
        <taxon>Ascomycota</taxon>
        <taxon>Pezizomycotina</taxon>
        <taxon>Lecanoromycetes</taxon>
        <taxon>OSLEUM clade</taxon>
        <taxon>Lecanoromycetidae</taxon>
        <taxon>Lecanorales</taxon>
        <taxon>Lecanorineae</taxon>
        <taxon>Stereocaulaceae</taxon>
        <taxon>Lepraria</taxon>
    </lineage>
</organism>
<accession>A0ABR4B208</accession>
<comment type="caution">
    <text evidence="1">The sequence shown here is derived from an EMBL/GenBank/DDBJ whole genome shotgun (WGS) entry which is preliminary data.</text>
</comment>
<dbReference type="EMBL" id="JBHFEH010000031">
    <property type="protein sequence ID" value="KAL2051937.1"/>
    <property type="molecule type" value="Genomic_DNA"/>
</dbReference>
<evidence type="ECO:0000313" key="1">
    <source>
        <dbReference type="EMBL" id="KAL2051937.1"/>
    </source>
</evidence>
<name>A0ABR4B208_9LECA</name>
<proteinExistence type="predicted"/>
<keyword evidence="2" id="KW-1185">Reference proteome</keyword>
<evidence type="ECO:0000313" key="2">
    <source>
        <dbReference type="Proteomes" id="UP001590951"/>
    </source>
</evidence>
<reference evidence="1 2" key="1">
    <citation type="submission" date="2024-09" db="EMBL/GenBank/DDBJ databases">
        <title>Rethinking Asexuality: The Enigmatic Case of Functional Sexual Genes in Lepraria (Stereocaulaceae).</title>
        <authorList>
            <person name="Doellman M."/>
            <person name="Sun Y."/>
            <person name="Barcenas-Pena A."/>
            <person name="Lumbsch H.T."/>
            <person name="Grewe F."/>
        </authorList>
    </citation>
    <scope>NUCLEOTIDE SEQUENCE [LARGE SCALE GENOMIC DNA]</scope>
    <source>
        <strain evidence="1 2">Grewe 0041</strain>
    </source>
</reference>